<evidence type="ECO:0000313" key="6">
    <source>
        <dbReference type="Proteomes" id="UP000195787"/>
    </source>
</evidence>
<dbReference type="EMBL" id="FUHU01000004">
    <property type="protein sequence ID" value="SJM47940.1"/>
    <property type="molecule type" value="Genomic_DNA"/>
</dbReference>
<sequence>MSDRLAVGPSSTVMPGGEYVREREDSSRDRGRPAVPEPLAIAVYDNHTHLEIQDGEEFGYDQALARAAEAGIAGVVQVGGDVESSRWSAALAAQESGVLAAVAVHPNEAPGYKAAGTLDAALAVIDELAEQPRVRAIGETGLDFFRTEGDEALRAQAESFEAHIDMAKRHGLAMQIHDRDAHDAVVETLLRVGAPVKTVFHCFSGDEDLARLANEHGWYLSFAGTVTFKNAANVQRALDVVDHSRILIETDAPFLTPVPLRGRPNSPYLMPHTVRFMAERLGMHEDALCEIVNENTLRVYGSWKDDA</sequence>
<name>A0A1R4EWC6_9MICO</name>
<feature type="binding site" evidence="3">
    <location>
        <position position="251"/>
    </location>
    <ligand>
        <name>a divalent metal cation</name>
        <dbReference type="ChEBI" id="CHEBI:60240"/>
        <label>1</label>
    </ligand>
</feature>
<dbReference type="PANTHER" id="PTHR46124">
    <property type="entry name" value="D-AMINOACYL-TRNA DEACYLASE"/>
    <property type="match status" value="1"/>
</dbReference>
<feature type="binding site" evidence="3">
    <location>
        <position position="139"/>
    </location>
    <ligand>
        <name>a divalent metal cation</name>
        <dbReference type="ChEBI" id="CHEBI:60240"/>
        <label>1</label>
    </ligand>
</feature>
<keyword evidence="2" id="KW-0378">Hydrolase</keyword>
<dbReference type="InterPro" id="IPR015991">
    <property type="entry name" value="TatD/YcfH-like"/>
</dbReference>
<dbReference type="Pfam" id="PF01026">
    <property type="entry name" value="TatD_DNase"/>
    <property type="match status" value="1"/>
</dbReference>
<dbReference type="GO" id="GO:0046872">
    <property type="term" value="F:metal ion binding"/>
    <property type="evidence" value="ECO:0007669"/>
    <property type="project" value="UniProtKB-KW"/>
</dbReference>
<dbReference type="PIRSF" id="PIRSF005902">
    <property type="entry name" value="DNase_TatD"/>
    <property type="match status" value="1"/>
</dbReference>
<dbReference type="NCBIfam" id="TIGR00010">
    <property type="entry name" value="YchF/TatD family DNA exonuclease"/>
    <property type="match status" value="1"/>
</dbReference>
<evidence type="ECO:0000256" key="4">
    <source>
        <dbReference type="SAM" id="MobiDB-lite"/>
    </source>
</evidence>
<evidence type="ECO:0000256" key="1">
    <source>
        <dbReference type="ARBA" id="ARBA00022723"/>
    </source>
</evidence>
<dbReference type="GO" id="GO:0005829">
    <property type="term" value="C:cytosol"/>
    <property type="evidence" value="ECO:0007669"/>
    <property type="project" value="TreeGrafter"/>
</dbReference>
<gene>
    <name evidence="5" type="ORF">CZ674_01315</name>
</gene>
<feature type="binding site" evidence="3">
    <location>
        <position position="47"/>
    </location>
    <ligand>
        <name>a divalent metal cation</name>
        <dbReference type="ChEBI" id="CHEBI:60240"/>
        <label>1</label>
    </ligand>
</feature>
<feature type="binding site" evidence="3">
    <location>
        <position position="177"/>
    </location>
    <ligand>
        <name>a divalent metal cation</name>
        <dbReference type="ChEBI" id="CHEBI:60240"/>
        <label>2</label>
    </ligand>
</feature>
<dbReference type="SUPFAM" id="SSF51556">
    <property type="entry name" value="Metallo-dependent hydrolases"/>
    <property type="match status" value="1"/>
</dbReference>
<organism evidence="5 6">
    <name type="scientific">Agrococcus casei LMG 22410</name>
    <dbReference type="NCBI Taxonomy" id="1255656"/>
    <lineage>
        <taxon>Bacteria</taxon>
        <taxon>Bacillati</taxon>
        <taxon>Actinomycetota</taxon>
        <taxon>Actinomycetes</taxon>
        <taxon>Micrococcales</taxon>
        <taxon>Microbacteriaceae</taxon>
        <taxon>Agrococcus</taxon>
    </lineage>
</organism>
<dbReference type="PANTHER" id="PTHR46124:SF2">
    <property type="entry name" value="D-AMINOACYL-TRNA DEACYLASE"/>
    <property type="match status" value="1"/>
</dbReference>
<dbReference type="RefSeq" id="WP_234988365.1">
    <property type="nucleotide sequence ID" value="NZ_FUHU01000004.1"/>
</dbReference>
<dbReference type="InterPro" id="IPR018228">
    <property type="entry name" value="DNase_TatD-rel_CS"/>
</dbReference>
<feature type="region of interest" description="Disordered" evidence="4">
    <location>
        <begin position="1"/>
        <end position="35"/>
    </location>
</feature>
<dbReference type="AlphaFoldDB" id="A0A1R4EWC6"/>
<reference evidence="5 6" key="1">
    <citation type="submission" date="2017-02" db="EMBL/GenBank/DDBJ databases">
        <authorList>
            <person name="Peterson S.W."/>
        </authorList>
    </citation>
    <scope>NUCLEOTIDE SEQUENCE [LARGE SCALE GENOMIC DNA]</scope>
    <source>
        <strain evidence="5 6">LMG 22410</strain>
    </source>
</reference>
<feature type="compositionally biased region" description="Basic and acidic residues" evidence="4">
    <location>
        <begin position="19"/>
        <end position="32"/>
    </location>
</feature>
<protein>
    <submittedName>
        <fullName evidence="5">Putative deoxyribonuclease YcfH</fullName>
    </submittedName>
</protein>
<dbReference type="PROSITE" id="PS01091">
    <property type="entry name" value="TATD_3"/>
    <property type="match status" value="1"/>
</dbReference>
<keyword evidence="6" id="KW-1185">Reference proteome</keyword>
<dbReference type="CDD" id="cd01310">
    <property type="entry name" value="TatD_DNAse"/>
    <property type="match status" value="1"/>
</dbReference>
<dbReference type="Proteomes" id="UP000195787">
    <property type="component" value="Unassembled WGS sequence"/>
</dbReference>
<dbReference type="GO" id="GO:0016788">
    <property type="term" value="F:hydrolase activity, acting on ester bonds"/>
    <property type="evidence" value="ECO:0007669"/>
    <property type="project" value="InterPro"/>
</dbReference>
<keyword evidence="1 3" id="KW-0479">Metal-binding</keyword>
<dbReference type="FunFam" id="3.20.20.140:FF:000005">
    <property type="entry name" value="TatD family hydrolase"/>
    <property type="match status" value="1"/>
</dbReference>
<dbReference type="GeneID" id="303171842"/>
<proteinExistence type="predicted"/>
<dbReference type="Gene3D" id="3.20.20.140">
    <property type="entry name" value="Metal-dependent hydrolases"/>
    <property type="match status" value="1"/>
</dbReference>
<feature type="binding site" evidence="3">
    <location>
        <position position="49"/>
    </location>
    <ligand>
        <name>a divalent metal cation</name>
        <dbReference type="ChEBI" id="CHEBI:60240"/>
        <label>1</label>
    </ligand>
</feature>
<dbReference type="InterPro" id="IPR032466">
    <property type="entry name" value="Metal_Hydrolase"/>
</dbReference>
<accession>A0A1R4EWC6</accession>
<feature type="binding site" evidence="3">
    <location>
        <position position="201"/>
    </location>
    <ligand>
        <name>a divalent metal cation</name>
        <dbReference type="ChEBI" id="CHEBI:60240"/>
        <label>2</label>
    </ligand>
</feature>
<dbReference type="InterPro" id="IPR001130">
    <property type="entry name" value="TatD-like"/>
</dbReference>
<dbReference type="GO" id="GO:0004536">
    <property type="term" value="F:DNA nuclease activity"/>
    <property type="evidence" value="ECO:0007669"/>
    <property type="project" value="InterPro"/>
</dbReference>
<evidence type="ECO:0000256" key="2">
    <source>
        <dbReference type="ARBA" id="ARBA00022801"/>
    </source>
</evidence>
<evidence type="ECO:0000313" key="5">
    <source>
        <dbReference type="EMBL" id="SJM47940.1"/>
    </source>
</evidence>
<evidence type="ECO:0000256" key="3">
    <source>
        <dbReference type="PIRSR" id="PIRSR005902-1"/>
    </source>
</evidence>